<dbReference type="EMBL" id="BSXT01001204">
    <property type="protein sequence ID" value="GMF39952.1"/>
    <property type="molecule type" value="Genomic_DNA"/>
</dbReference>
<evidence type="ECO:0000313" key="2">
    <source>
        <dbReference type="Proteomes" id="UP001165121"/>
    </source>
</evidence>
<dbReference type="AlphaFoldDB" id="A0A9W6XK17"/>
<organism evidence="1 2">
    <name type="scientific">Phytophthora fragariaefolia</name>
    <dbReference type="NCBI Taxonomy" id="1490495"/>
    <lineage>
        <taxon>Eukaryota</taxon>
        <taxon>Sar</taxon>
        <taxon>Stramenopiles</taxon>
        <taxon>Oomycota</taxon>
        <taxon>Peronosporomycetes</taxon>
        <taxon>Peronosporales</taxon>
        <taxon>Peronosporaceae</taxon>
        <taxon>Phytophthora</taxon>
    </lineage>
</organism>
<proteinExistence type="predicted"/>
<dbReference type="Proteomes" id="UP001165121">
    <property type="component" value="Unassembled WGS sequence"/>
</dbReference>
<reference evidence="1" key="1">
    <citation type="submission" date="2023-04" db="EMBL/GenBank/DDBJ databases">
        <title>Phytophthora fragariaefolia NBRC 109709.</title>
        <authorList>
            <person name="Ichikawa N."/>
            <person name="Sato H."/>
            <person name="Tonouchi N."/>
        </authorList>
    </citation>
    <scope>NUCLEOTIDE SEQUENCE</scope>
    <source>
        <strain evidence="1">NBRC 109709</strain>
    </source>
</reference>
<accession>A0A9W6XK17</accession>
<comment type="caution">
    <text evidence="1">The sequence shown here is derived from an EMBL/GenBank/DDBJ whole genome shotgun (WGS) entry which is preliminary data.</text>
</comment>
<name>A0A9W6XK17_9STRA</name>
<sequence length="309" mass="32804">MRASELAHICDLQQQEPTQLAHDRTQTQLRAEILYRGIHSTLNTGKLLELNASNQVAHQSVAAALLDARHVRTTKLKKNTQVLPIQFTTTRSSASLDTVERIVFSPRALEALQWRGANEQWSLVVTTFVASRIPVESDTIGDDSRVTCLATIDDLLQIRCTSSFDKCVAPAHVHTSSCDGSAPFGQRRGGGSLAAGHHRALARDGHPISFLGPVRESAAGSSLCRGLGGAAAARLDHQPGSGDRHGPVVPADEFVASVADAVDQSLLLSRPIRQGDGRGVQARRRGHGAVVGGPLLRLRGAGPSDRGGG</sequence>
<keyword evidence="2" id="KW-1185">Reference proteome</keyword>
<protein>
    <submittedName>
        <fullName evidence="1">Unnamed protein product</fullName>
    </submittedName>
</protein>
<gene>
    <name evidence="1" type="ORF">Pfra01_001207300</name>
</gene>
<evidence type="ECO:0000313" key="1">
    <source>
        <dbReference type="EMBL" id="GMF39952.1"/>
    </source>
</evidence>